<keyword evidence="1" id="KW-0472">Membrane</keyword>
<feature type="transmembrane region" description="Helical" evidence="1">
    <location>
        <begin position="159"/>
        <end position="176"/>
    </location>
</feature>
<accession>A0A1E2UTU7</accession>
<sequence>MSQTVPPPEEKVQHLFWGIISTILACFLLAIMDGLGKWLMRDLPMPEVVWARYFFHTVIVAILFSSRSGLAFVRAKRPGIQLVRAICLMGVTLSLYSAIQTISLADATSIVFFAPVLVTLLAGWFLKEKVGATEWSAVGIGFIGVLFIVRPGFRDPDPALLLACLAAVCLAFYFVLTRALKGHDSEQTTLFHTTFAGAVILTLLLPIWWQQPSPIQWVFLVVTGGLGASGHFLLVKAFHMASASLLSPYLNAQIVAAALISVLFFDDLLGWPFYLGSILIVGAGLMIWLHQRLLATLSARKLR</sequence>
<comment type="caution">
    <text evidence="3">The sequence shown here is derived from an EMBL/GenBank/DDBJ whole genome shotgun (WGS) entry which is preliminary data.</text>
</comment>
<evidence type="ECO:0000313" key="3">
    <source>
        <dbReference type="EMBL" id="ODB98183.1"/>
    </source>
</evidence>
<feature type="transmembrane region" description="Helical" evidence="1">
    <location>
        <begin position="271"/>
        <end position="290"/>
    </location>
</feature>
<dbReference type="Pfam" id="PF00892">
    <property type="entry name" value="EamA"/>
    <property type="match status" value="2"/>
</dbReference>
<feature type="domain" description="EamA" evidence="2">
    <location>
        <begin position="17"/>
        <end position="149"/>
    </location>
</feature>
<proteinExistence type="predicted"/>
<feature type="domain" description="EamA" evidence="2">
    <location>
        <begin position="159"/>
        <end position="287"/>
    </location>
</feature>
<feature type="transmembrane region" description="Helical" evidence="1">
    <location>
        <begin position="188"/>
        <end position="209"/>
    </location>
</feature>
<feature type="transmembrane region" description="Helical" evidence="1">
    <location>
        <begin position="51"/>
        <end position="70"/>
    </location>
</feature>
<feature type="transmembrane region" description="Helical" evidence="1">
    <location>
        <begin position="135"/>
        <end position="153"/>
    </location>
</feature>
<feature type="transmembrane region" description="Helical" evidence="1">
    <location>
        <begin position="108"/>
        <end position="126"/>
    </location>
</feature>
<reference evidence="3 4" key="1">
    <citation type="submission" date="2016-03" db="EMBL/GenBank/DDBJ databases">
        <title>Chemosynthetic sulphur-oxidizing symbionts of marine invertebrate animals are capable of nitrogen fixation.</title>
        <authorList>
            <person name="Petersen J.M."/>
            <person name="Kemper A."/>
            <person name="Gruber-Vodicka H."/>
            <person name="Cardini U."/>
            <person name="Geest Mvander."/>
            <person name="Kleiner M."/>
            <person name="Bulgheresi S."/>
            <person name="Fussmann M."/>
            <person name="Herbold C."/>
            <person name="Seah B.K.B."/>
            <person name="Antony C.Paul."/>
            <person name="Liu D."/>
            <person name="Belitz A."/>
            <person name="Weber M."/>
        </authorList>
    </citation>
    <scope>NUCLEOTIDE SEQUENCE [LARGE SCALE GENOMIC DNA]</scope>
    <source>
        <strain evidence="3">G_D</strain>
    </source>
</reference>
<name>A0A1E2UTU7_9GAMM</name>
<evidence type="ECO:0000256" key="1">
    <source>
        <dbReference type="SAM" id="Phobius"/>
    </source>
</evidence>
<dbReference type="InterPro" id="IPR000620">
    <property type="entry name" value="EamA_dom"/>
</dbReference>
<dbReference type="GO" id="GO:0016020">
    <property type="term" value="C:membrane"/>
    <property type="evidence" value="ECO:0007669"/>
    <property type="project" value="InterPro"/>
</dbReference>
<dbReference type="SUPFAM" id="SSF103481">
    <property type="entry name" value="Multidrug resistance efflux transporter EmrE"/>
    <property type="match status" value="2"/>
</dbReference>
<evidence type="ECO:0000313" key="4">
    <source>
        <dbReference type="Proteomes" id="UP000094849"/>
    </source>
</evidence>
<evidence type="ECO:0000259" key="2">
    <source>
        <dbReference type="Pfam" id="PF00892"/>
    </source>
</evidence>
<keyword evidence="4" id="KW-1185">Reference proteome</keyword>
<feature type="transmembrane region" description="Helical" evidence="1">
    <location>
        <begin position="12"/>
        <end position="31"/>
    </location>
</feature>
<dbReference type="AlphaFoldDB" id="A0A1E2UTU7"/>
<keyword evidence="1" id="KW-1133">Transmembrane helix</keyword>
<dbReference type="Proteomes" id="UP000094849">
    <property type="component" value="Unassembled WGS sequence"/>
</dbReference>
<dbReference type="OrthoDB" id="6115788at2"/>
<protein>
    <recommendedName>
        <fullName evidence="2">EamA domain-containing protein</fullName>
    </recommendedName>
</protein>
<dbReference type="PANTHER" id="PTHR22911:SF103">
    <property type="entry name" value="BLR2811 PROTEIN"/>
    <property type="match status" value="1"/>
</dbReference>
<feature type="transmembrane region" description="Helical" evidence="1">
    <location>
        <begin position="82"/>
        <end position="102"/>
    </location>
</feature>
<dbReference type="PANTHER" id="PTHR22911">
    <property type="entry name" value="ACYL-MALONYL CONDENSING ENZYME-RELATED"/>
    <property type="match status" value="1"/>
</dbReference>
<keyword evidence="1" id="KW-0812">Transmembrane</keyword>
<dbReference type="InterPro" id="IPR037185">
    <property type="entry name" value="EmrE-like"/>
</dbReference>
<organism evidence="3 4">
    <name type="scientific">Candidatus Thiodiazotropha endoloripes</name>
    <dbReference type="NCBI Taxonomy" id="1818881"/>
    <lineage>
        <taxon>Bacteria</taxon>
        <taxon>Pseudomonadati</taxon>
        <taxon>Pseudomonadota</taxon>
        <taxon>Gammaproteobacteria</taxon>
        <taxon>Chromatiales</taxon>
        <taxon>Sedimenticolaceae</taxon>
        <taxon>Candidatus Thiodiazotropha</taxon>
    </lineage>
</organism>
<feature type="transmembrane region" description="Helical" evidence="1">
    <location>
        <begin position="215"/>
        <end position="234"/>
    </location>
</feature>
<dbReference type="EMBL" id="LVJZ01000003">
    <property type="protein sequence ID" value="ODB98183.1"/>
    <property type="molecule type" value="Genomic_DNA"/>
</dbReference>
<dbReference type="RefSeq" id="WP_069006638.1">
    <property type="nucleotide sequence ID" value="NZ_LVJW01000003.1"/>
</dbReference>
<feature type="transmembrane region" description="Helical" evidence="1">
    <location>
        <begin position="246"/>
        <end position="265"/>
    </location>
</feature>
<gene>
    <name evidence="3" type="ORF">A3196_16350</name>
</gene>
<dbReference type="STRING" id="1818881.A3196_16350"/>